<evidence type="ECO:0000256" key="3">
    <source>
        <dbReference type="ARBA" id="ARBA00022989"/>
    </source>
</evidence>
<protein>
    <recommendedName>
        <fullName evidence="6">Bestrophin homolog</fullName>
    </recommendedName>
</protein>
<sequence>MYKLVWLDLAVYITCFYIINLSYRFILTPPQKQIFESIVQYCDSMKGNIPVSFLLGFFVSGVIGRWYQMYMYIPWMNNIAYSTMVSSKTDSKYN</sequence>
<organism evidence="7 8">
    <name type="scientific">Dibothriocephalus latus</name>
    <name type="common">Fish tapeworm</name>
    <name type="synonym">Diphyllobothrium latum</name>
    <dbReference type="NCBI Taxonomy" id="60516"/>
    <lineage>
        <taxon>Eukaryota</taxon>
        <taxon>Metazoa</taxon>
        <taxon>Spiralia</taxon>
        <taxon>Lophotrochozoa</taxon>
        <taxon>Platyhelminthes</taxon>
        <taxon>Cestoda</taxon>
        <taxon>Eucestoda</taxon>
        <taxon>Diphyllobothriidea</taxon>
        <taxon>Diphyllobothriidae</taxon>
        <taxon>Dibothriocephalus</taxon>
    </lineage>
</organism>
<proteinExistence type="inferred from homology"/>
<evidence type="ECO:0000256" key="5">
    <source>
        <dbReference type="ARBA" id="ARBA00034769"/>
    </source>
</evidence>
<dbReference type="AlphaFoldDB" id="A0A3P6P9V6"/>
<dbReference type="GO" id="GO:0005886">
    <property type="term" value="C:plasma membrane"/>
    <property type="evidence" value="ECO:0007669"/>
    <property type="project" value="UniProtKB-SubCell"/>
</dbReference>
<dbReference type="Proteomes" id="UP000281553">
    <property type="component" value="Unassembled WGS sequence"/>
</dbReference>
<keyword evidence="6" id="KW-0869">Chloride channel</keyword>
<dbReference type="PANTHER" id="PTHR10736">
    <property type="entry name" value="BESTROPHIN"/>
    <property type="match status" value="1"/>
</dbReference>
<feature type="transmembrane region" description="Helical" evidence="6">
    <location>
        <begin position="47"/>
        <end position="67"/>
    </location>
</feature>
<dbReference type="OrthoDB" id="201595at2759"/>
<comment type="function">
    <text evidence="6">Forms chloride channels.</text>
</comment>
<dbReference type="Pfam" id="PF01062">
    <property type="entry name" value="Bestrophin"/>
    <property type="match status" value="1"/>
</dbReference>
<evidence type="ECO:0000256" key="4">
    <source>
        <dbReference type="ARBA" id="ARBA00023136"/>
    </source>
</evidence>
<evidence type="ECO:0000256" key="1">
    <source>
        <dbReference type="ARBA" id="ARBA00004370"/>
    </source>
</evidence>
<dbReference type="PANTHER" id="PTHR10736:SF65">
    <property type="entry name" value="BESTROPHIN 1, ISOFORM C-RELATED"/>
    <property type="match status" value="1"/>
</dbReference>
<evidence type="ECO:0000313" key="8">
    <source>
        <dbReference type="Proteomes" id="UP000281553"/>
    </source>
</evidence>
<evidence type="ECO:0000256" key="2">
    <source>
        <dbReference type="ARBA" id="ARBA00022692"/>
    </source>
</evidence>
<dbReference type="InterPro" id="IPR021134">
    <property type="entry name" value="Bestrophin-like"/>
</dbReference>
<reference evidence="7 8" key="1">
    <citation type="submission" date="2018-11" db="EMBL/GenBank/DDBJ databases">
        <authorList>
            <consortium name="Pathogen Informatics"/>
        </authorList>
    </citation>
    <scope>NUCLEOTIDE SEQUENCE [LARGE SCALE GENOMIC DNA]</scope>
</reference>
<dbReference type="EMBL" id="UYRU01003767">
    <property type="protein sequence ID" value="VDK36426.1"/>
    <property type="molecule type" value="Genomic_DNA"/>
</dbReference>
<gene>
    <name evidence="7" type="ORF">DILT_LOCUS770</name>
</gene>
<evidence type="ECO:0000256" key="6">
    <source>
        <dbReference type="RuleBase" id="RU363126"/>
    </source>
</evidence>
<keyword evidence="4 6" id="KW-0472">Membrane</keyword>
<evidence type="ECO:0000313" key="7">
    <source>
        <dbReference type="EMBL" id="VDK36426.1"/>
    </source>
</evidence>
<dbReference type="InterPro" id="IPR000615">
    <property type="entry name" value="Bestrophin"/>
</dbReference>
<keyword evidence="6" id="KW-0407">Ion channel</keyword>
<name>A0A3P6P9V6_DIBLA</name>
<keyword evidence="6" id="KW-0406">Ion transport</keyword>
<keyword evidence="6" id="KW-1003">Cell membrane</keyword>
<keyword evidence="6" id="KW-0813">Transport</keyword>
<keyword evidence="8" id="KW-1185">Reference proteome</keyword>
<dbReference type="GO" id="GO:0005254">
    <property type="term" value="F:chloride channel activity"/>
    <property type="evidence" value="ECO:0007669"/>
    <property type="project" value="UniProtKB-KW"/>
</dbReference>
<keyword evidence="6" id="KW-0868">Chloride</keyword>
<dbReference type="GO" id="GO:0034707">
    <property type="term" value="C:chloride channel complex"/>
    <property type="evidence" value="ECO:0007669"/>
    <property type="project" value="UniProtKB-KW"/>
</dbReference>
<keyword evidence="3 6" id="KW-1133">Transmembrane helix</keyword>
<feature type="transmembrane region" description="Helical" evidence="6">
    <location>
        <begin position="6"/>
        <end position="26"/>
    </location>
</feature>
<accession>A0A3P6P9V6</accession>
<comment type="similarity">
    <text evidence="5 6">Belongs to the anion channel-forming bestrophin (TC 1.A.46) family. Calcium-sensitive chloride channel subfamily.</text>
</comment>
<comment type="subcellular location">
    <subcellularLocation>
        <location evidence="6">Cell membrane</location>
        <topology evidence="6">Multi-pass membrane protein</topology>
    </subcellularLocation>
    <subcellularLocation>
        <location evidence="1">Membrane</location>
    </subcellularLocation>
</comment>
<keyword evidence="2 6" id="KW-0812">Transmembrane</keyword>